<dbReference type="Proteomes" id="UP000425960">
    <property type="component" value="Chromosome"/>
</dbReference>
<sequence length="63" mass="6817">MPAMSSFSHCLDTVAHATAAVLIGARANTRHTNTDAGPPQAFSPGNIYRHAGSWDHFQSFEFD</sequence>
<dbReference type="KEGG" id="dov:DSCO28_61980"/>
<proteinExistence type="predicted"/>
<name>A0A5K7ZZF6_9BACT</name>
<protein>
    <submittedName>
        <fullName evidence="1">Uncharacterized protein</fullName>
    </submittedName>
</protein>
<gene>
    <name evidence="1" type="ORF">DSCO28_61980</name>
</gene>
<dbReference type="AlphaFoldDB" id="A0A5K7ZZF6"/>
<dbReference type="EMBL" id="AP021876">
    <property type="protein sequence ID" value="BBO85632.1"/>
    <property type="molecule type" value="Genomic_DNA"/>
</dbReference>
<evidence type="ECO:0000313" key="1">
    <source>
        <dbReference type="EMBL" id="BBO85632.1"/>
    </source>
</evidence>
<reference evidence="1 2" key="1">
    <citation type="submission" date="2019-11" db="EMBL/GenBank/DDBJ databases">
        <title>Comparative genomics of hydrocarbon-degrading Desulfosarcina strains.</title>
        <authorList>
            <person name="Watanabe M."/>
            <person name="Kojima H."/>
            <person name="Fukui M."/>
        </authorList>
    </citation>
    <scope>NUCLEOTIDE SEQUENCE [LARGE SCALE GENOMIC DNA]</scope>
    <source>
        <strain evidence="1 2">28bB2T</strain>
    </source>
</reference>
<organism evidence="1 2">
    <name type="scientific">Desulfosarcina ovata subsp. sediminis</name>
    <dbReference type="NCBI Taxonomy" id="885957"/>
    <lineage>
        <taxon>Bacteria</taxon>
        <taxon>Pseudomonadati</taxon>
        <taxon>Thermodesulfobacteriota</taxon>
        <taxon>Desulfobacteria</taxon>
        <taxon>Desulfobacterales</taxon>
        <taxon>Desulfosarcinaceae</taxon>
        <taxon>Desulfosarcina</taxon>
    </lineage>
</organism>
<accession>A0A5K7ZZF6</accession>
<evidence type="ECO:0000313" key="2">
    <source>
        <dbReference type="Proteomes" id="UP000425960"/>
    </source>
</evidence>